<feature type="chain" id="PRO_5009193313" description="Plastid lipid-associated protein/fibrillin conserved domain-containing protein" evidence="3">
    <location>
        <begin position="20"/>
        <end position="323"/>
    </location>
</feature>
<keyword evidence="2" id="KW-0934">Plastid</keyword>
<keyword evidence="3" id="KW-0732">Signal</keyword>
<dbReference type="InParanoid" id="A0A1E7FNE1"/>
<dbReference type="GO" id="GO:0009536">
    <property type="term" value="C:plastid"/>
    <property type="evidence" value="ECO:0007669"/>
    <property type="project" value="UniProtKB-SubCell"/>
</dbReference>
<protein>
    <recommendedName>
        <fullName evidence="4">Plastid lipid-associated protein/fibrillin conserved domain-containing protein</fullName>
    </recommendedName>
</protein>
<dbReference type="InterPro" id="IPR039633">
    <property type="entry name" value="PAP"/>
</dbReference>
<dbReference type="OrthoDB" id="201398at2759"/>
<dbReference type="KEGG" id="fcy:FRACYDRAFT_235733"/>
<evidence type="ECO:0000256" key="3">
    <source>
        <dbReference type="SAM" id="SignalP"/>
    </source>
</evidence>
<evidence type="ECO:0000313" key="5">
    <source>
        <dbReference type="EMBL" id="OEU19678.1"/>
    </source>
</evidence>
<dbReference type="Pfam" id="PF04755">
    <property type="entry name" value="PAP_fibrillin"/>
    <property type="match status" value="1"/>
</dbReference>
<gene>
    <name evidence="5" type="ORF">FRACYDRAFT_235733</name>
</gene>
<dbReference type="Proteomes" id="UP000095751">
    <property type="component" value="Unassembled WGS sequence"/>
</dbReference>
<evidence type="ECO:0000256" key="2">
    <source>
        <dbReference type="ARBA" id="ARBA00022640"/>
    </source>
</evidence>
<dbReference type="PANTHER" id="PTHR31906">
    <property type="entry name" value="PLASTID-LIPID-ASSOCIATED PROTEIN 4, CHLOROPLASTIC-RELATED"/>
    <property type="match status" value="1"/>
</dbReference>
<reference evidence="5 6" key="1">
    <citation type="submission" date="2016-09" db="EMBL/GenBank/DDBJ databases">
        <title>Extensive genetic diversity and differential bi-allelic expression allows diatom success in the polar Southern Ocean.</title>
        <authorList>
            <consortium name="DOE Joint Genome Institute"/>
            <person name="Mock T."/>
            <person name="Otillar R.P."/>
            <person name="Strauss J."/>
            <person name="Dupont C."/>
            <person name="Frickenhaus S."/>
            <person name="Maumus F."/>
            <person name="Mcmullan M."/>
            <person name="Sanges R."/>
            <person name="Schmutz J."/>
            <person name="Toseland A."/>
            <person name="Valas R."/>
            <person name="Veluchamy A."/>
            <person name="Ward B.J."/>
            <person name="Allen A."/>
            <person name="Barry K."/>
            <person name="Falciatore A."/>
            <person name="Ferrante M."/>
            <person name="Fortunato A.E."/>
            <person name="Gloeckner G."/>
            <person name="Gruber A."/>
            <person name="Hipkin R."/>
            <person name="Janech M."/>
            <person name="Kroth P."/>
            <person name="Leese F."/>
            <person name="Lindquist E."/>
            <person name="Lyon B.R."/>
            <person name="Martin J."/>
            <person name="Mayer C."/>
            <person name="Parker M."/>
            <person name="Quesneville H."/>
            <person name="Raymond J."/>
            <person name="Uhlig C."/>
            <person name="Valentin K.U."/>
            <person name="Worden A.Z."/>
            <person name="Armbrust E.V."/>
            <person name="Bowler C."/>
            <person name="Green B."/>
            <person name="Moulton V."/>
            <person name="Van Oosterhout C."/>
            <person name="Grigoriev I."/>
        </authorList>
    </citation>
    <scope>NUCLEOTIDE SEQUENCE [LARGE SCALE GENOMIC DNA]</scope>
    <source>
        <strain evidence="5 6">CCMP1102</strain>
    </source>
</reference>
<evidence type="ECO:0000259" key="4">
    <source>
        <dbReference type="Pfam" id="PF04755"/>
    </source>
</evidence>
<proteinExistence type="predicted"/>
<feature type="signal peptide" evidence="3">
    <location>
        <begin position="1"/>
        <end position="19"/>
    </location>
</feature>
<comment type="subcellular location">
    <subcellularLocation>
        <location evidence="1">Plastid</location>
    </subcellularLocation>
</comment>
<organism evidence="5 6">
    <name type="scientific">Fragilariopsis cylindrus CCMP1102</name>
    <dbReference type="NCBI Taxonomy" id="635003"/>
    <lineage>
        <taxon>Eukaryota</taxon>
        <taxon>Sar</taxon>
        <taxon>Stramenopiles</taxon>
        <taxon>Ochrophyta</taxon>
        <taxon>Bacillariophyta</taxon>
        <taxon>Bacillariophyceae</taxon>
        <taxon>Bacillariophycidae</taxon>
        <taxon>Bacillariales</taxon>
        <taxon>Bacillariaceae</taxon>
        <taxon>Fragilariopsis</taxon>
    </lineage>
</organism>
<accession>A0A1E7FNE1</accession>
<evidence type="ECO:0000313" key="6">
    <source>
        <dbReference type="Proteomes" id="UP000095751"/>
    </source>
</evidence>
<evidence type="ECO:0000256" key="1">
    <source>
        <dbReference type="ARBA" id="ARBA00004474"/>
    </source>
</evidence>
<sequence>MKATNVFVLLHMVVTVTVGAFAPPLREHSLRSLLSTPTSLFSGSTEENTKEAASLLKTELLEKIATLKCLQEEDGQINVDFGVKGGEIDKKSRAPIKLDFYTVSERVGTAADSIFDTVTELSKINPTTKATEGMADPDYDPSVKPPPLDGAWNLLFSTAADASFSKNSTRGDAKASNIVDACAGIMTNVIKFAPNVDEKTGIETPKAISELRVKLSVTPEGPNRVNLVFKYVAVKFTKFFFLPIRWTLYIPVPGPTIGNFVISLSNLKRRLLRKTKTQPERKRPKAFFDVLFLDKDLRVHKTGEDNLFIQARPEWKAAWKTVA</sequence>
<keyword evidence="6" id="KW-1185">Reference proteome</keyword>
<dbReference type="AlphaFoldDB" id="A0A1E7FNE1"/>
<dbReference type="InterPro" id="IPR006843">
    <property type="entry name" value="PAP/fibrillin_dom"/>
</dbReference>
<feature type="domain" description="Plastid lipid-associated protein/fibrillin conserved" evidence="4">
    <location>
        <begin position="114"/>
        <end position="309"/>
    </location>
</feature>
<name>A0A1E7FNE1_9STRA</name>
<dbReference type="EMBL" id="KV784355">
    <property type="protein sequence ID" value="OEU19678.1"/>
    <property type="molecule type" value="Genomic_DNA"/>
</dbReference>